<feature type="domain" description="Topo IA-type catalytic" evidence="13">
    <location>
        <begin position="157"/>
        <end position="594"/>
    </location>
</feature>
<keyword evidence="8" id="KW-0413">Isomerase</keyword>
<evidence type="ECO:0000313" key="14">
    <source>
        <dbReference type="EMBL" id="MDN4606308.1"/>
    </source>
</evidence>
<dbReference type="CDD" id="cd00186">
    <property type="entry name" value="TOP1Ac"/>
    <property type="match status" value="1"/>
</dbReference>
<dbReference type="EMBL" id="JAROCC010000001">
    <property type="protein sequence ID" value="MDN4606308.1"/>
    <property type="molecule type" value="Genomic_DNA"/>
</dbReference>
<sequence>MKPVILAEKPSQAKAYADAFSVRKHEGYLEINPCPIFPAGAYITWGVGHLVELKEPDAYNPAWKRWSLGSLPILPERYEFQVAKGKFKQFQVVKKLIRGTDTVINACDVDREGSNIFYSIYYQTGARNQTIKRLWINSLEVDEVRNGFANLRDNRKDLQLYEEAKARQISDWLVGMNASRLYTLLLKAKGVQEVFPIGRVQTPTVYLIYQRQREIETFVSEPFFEIEATFEAEHGTYKGKAKAKEPKREIIQELLSKHGIQPNSPGVVTSVTHTDKRTPPPQLHALSTLQATANRRWKMSPANVLKTMQGLYEKKLVTYPRTDARHITPNEFAYLKDQVGDYQQLIGHPFPVASLAPKKRYVDSSKVQEHYAIIPTKKIPTQAVLSRLSPIERNLYEEVIRTTLAMFHTDYLYTETKVTTDVNGLPFFTTGKTEKDLGWKALFQRSKDEKDEPALPPLRMQESVESDIGIKEGKTMPPKPYTEGQLIAMMKTCGKLVEDKEETDILKEIEGLGTEATRSGIIETIKKHGYISVSKNIVSITEKGRVLCQAIEGNLLASPSMTAKWETYLRKIGNGEGSGPHFLDNISKFITKLLDDVPKQLEAKPIDASKVPPRQSKSRGSYQAVEVAPCPACKTGTIVARKEFYGCSNYKNGCKQTFPGVFLKKKLTPTQVKLLCTKGQTNTIKGFTANNGNQFSASLSLENGKLNLVFQK</sequence>
<dbReference type="InterPro" id="IPR005738">
    <property type="entry name" value="TopoIII"/>
</dbReference>
<keyword evidence="6" id="KW-0799">Topoisomerase</keyword>
<dbReference type="InterPro" id="IPR003602">
    <property type="entry name" value="Topo_IA_DNA-bd_dom"/>
</dbReference>
<reference evidence="14" key="1">
    <citation type="submission" date="2023-03" db="EMBL/GenBank/DDBJ databases">
        <title>MT1 and MT2 Draft Genomes of Novel Species.</title>
        <authorList>
            <person name="Venkateswaran K."/>
        </authorList>
    </citation>
    <scope>NUCLEOTIDE SEQUENCE</scope>
    <source>
        <strain evidence="14">F6_3S_P_2</strain>
    </source>
</reference>
<keyword evidence="4" id="KW-0479">Metal-binding</keyword>
<dbReference type="PANTHER" id="PTHR11390">
    <property type="entry name" value="PROKARYOTIC DNA TOPOISOMERASE"/>
    <property type="match status" value="1"/>
</dbReference>
<accession>A0ABT8JMC1</accession>
<dbReference type="PROSITE" id="PS52039">
    <property type="entry name" value="TOPO_IA_2"/>
    <property type="match status" value="1"/>
</dbReference>
<keyword evidence="15" id="KW-1185">Reference proteome</keyword>
<evidence type="ECO:0000256" key="6">
    <source>
        <dbReference type="ARBA" id="ARBA00023029"/>
    </source>
</evidence>
<dbReference type="Pfam" id="PF01751">
    <property type="entry name" value="Toprim"/>
    <property type="match status" value="1"/>
</dbReference>
<evidence type="ECO:0000256" key="9">
    <source>
        <dbReference type="ARBA" id="ARBA00030003"/>
    </source>
</evidence>
<comment type="caution">
    <text evidence="14">The sequence shown here is derived from an EMBL/GenBank/DDBJ whole genome shotgun (WGS) entry which is preliminary data.</text>
</comment>
<dbReference type="InterPro" id="IPR003601">
    <property type="entry name" value="Topo_IA_2"/>
</dbReference>
<organism evidence="14 15">
    <name type="scientific">Sporosarcina highlanderae</name>
    <dbReference type="NCBI Taxonomy" id="3035916"/>
    <lineage>
        <taxon>Bacteria</taxon>
        <taxon>Bacillati</taxon>
        <taxon>Bacillota</taxon>
        <taxon>Bacilli</taxon>
        <taxon>Bacillales</taxon>
        <taxon>Caryophanaceae</taxon>
        <taxon>Sporosarcina</taxon>
    </lineage>
</organism>
<dbReference type="SMART" id="SM00436">
    <property type="entry name" value="TOP1Bc"/>
    <property type="match status" value="1"/>
</dbReference>
<dbReference type="Pfam" id="PF13342">
    <property type="entry name" value="Toprim_Crpt"/>
    <property type="match status" value="1"/>
</dbReference>
<dbReference type="SMART" id="SM00437">
    <property type="entry name" value="TOP1Ac"/>
    <property type="match status" value="1"/>
</dbReference>
<name>A0ABT8JMC1_9BACL</name>
<keyword evidence="7" id="KW-0238">DNA-binding</keyword>
<dbReference type="RefSeq" id="WP_301241842.1">
    <property type="nucleotide sequence ID" value="NZ_JAROCC010000001.1"/>
</dbReference>
<protein>
    <recommendedName>
        <fullName evidence="3">DNA topoisomerase</fullName>
        <ecNumber evidence="3">5.6.2.1</ecNumber>
    </recommendedName>
    <alternativeName>
        <fullName evidence="12">Omega-protein</fullName>
    </alternativeName>
    <alternativeName>
        <fullName evidence="11">Relaxing enzyme</fullName>
    </alternativeName>
    <alternativeName>
        <fullName evidence="9">Swivelase</fullName>
    </alternativeName>
    <alternativeName>
        <fullName evidence="10">Untwisting enzyme</fullName>
    </alternativeName>
</protein>
<evidence type="ECO:0000256" key="10">
    <source>
        <dbReference type="ARBA" id="ARBA00031985"/>
    </source>
</evidence>
<dbReference type="InterPro" id="IPR000380">
    <property type="entry name" value="Topo_IA"/>
</dbReference>
<evidence type="ECO:0000256" key="3">
    <source>
        <dbReference type="ARBA" id="ARBA00012891"/>
    </source>
</evidence>
<dbReference type="NCBIfam" id="TIGR01056">
    <property type="entry name" value="topB"/>
    <property type="match status" value="1"/>
</dbReference>
<dbReference type="PANTHER" id="PTHR11390:SF21">
    <property type="entry name" value="DNA TOPOISOMERASE 3-ALPHA"/>
    <property type="match status" value="1"/>
</dbReference>
<evidence type="ECO:0000256" key="11">
    <source>
        <dbReference type="ARBA" id="ARBA00032235"/>
    </source>
</evidence>
<dbReference type="SUPFAM" id="SSF56712">
    <property type="entry name" value="Prokaryotic type I DNA topoisomerase"/>
    <property type="match status" value="1"/>
</dbReference>
<dbReference type="SMART" id="SM00493">
    <property type="entry name" value="TOPRIM"/>
    <property type="match status" value="1"/>
</dbReference>
<dbReference type="Proteomes" id="UP001175097">
    <property type="component" value="Unassembled WGS sequence"/>
</dbReference>
<dbReference type="InterPro" id="IPR034144">
    <property type="entry name" value="TOPRIM_TopoIII"/>
</dbReference>
<dbReference type="InterPro" id="IPR013497">
    <property type="entry name" value="Topo_IA_cen"/>
</dbReference>
<dbReference type="CDD" id="cd03362">
    <property type="entry name" value="TOPRIM_TopoIA_TopoIII"/>
    <property type="match status" value="1"/>
</dbReference>
<dbReference type="Gene3D" id="3.40.50.140">
    <property type="match status" value="1"/>
</dbReference>
<evidence type="ECO:0000256" key="2">
    <source>
        <dbReference type="ARBA" id="ARBA00009446"/>
    </source>
</evidence>
<gene>
    <name evidence="14" type="ORF">P5G49_02290</name>
</gene>
<dbReference type="InterPro" id="IPR023405">
    <property type="entry name" value="Topo_IA_core_domain"/>
</dbReference>
<dbReference type="Gene3D" id="1.10.290.10">
    <property type="entry name" value="Topoisomerase I, domain 4"/>
    <property type="match status" value="1"/>
</dbReference>
<evidence type="ECO:0000256" key="4">
    <source>
        <dbReference type="ARBA" id="ARBA00022723"/>
    </source>
</evidence>
<evidence type="ECO:0000313" key="15">
    <source>
        <dbReference type="Proteomes" id="UP001175097"/>
    </source>
</evidence>
<dbReference type="NCBIfam" id="NF005829">
    <property type="entry name" value="PRK07726.1"/>
    <property type="match status" value="1"/>
</dbReference>
<dbReference type="InterPro" id="IPR025589">
    <property type="entry name" value="Toprim_C_rpt"/>
</dbReference>
<keyword evidence="5" id="KW-0460">Magnesium</keyword>
<comment type="similarity">
    <text evidence="2">Belongs to the type IA topoisomerase family.</text>
</comment>
<comment type="catalytic activity">
    <reaction evidence="1">
        <text>ATP-independent breakage of single-stranded DNA, followed by passage and rejoining.</text>
        <dbReference type="EC" id="5.6.2.1"/>
    </reaction>
</comment>
<dbReference type="PROSITE" id="PS00396">
    <property type="entry name" value="TOPO_IA_1"/>
    <property type="match status" value="1"/>
</dbReference>
<dbReference type="PRINTS" id="PR00417">
    <property type="entry name" value="PRTPISMRASEI"/>
</dbReference>
<dbReference type="InterPro" id="IPR023406">
    <property type="entry name" value="Topo_IA_AS"/>
</dbReference>
<dbReference type="InterPro" id="IPR013824">
    <property type="entry name" value="Topo_IA_cen_sub1"/>
</dbReference>
<evidence type="ECO:0000259" key="13">
    <source>
        <dbReference type="PROSITE" id="PS52039"/>
    </source>
</evidence>
<dbReference type="InterPro" id="IPR013825">
    <property type="entry name" value="Topo_IA_cen_sub2"/>
</dbReference>
<evidence type="ECO:0000256" key="12">
    <source>
        <dbReference type="ARBA" id="ARBA00032877"/>
    </source>
</evidence>
<evidence type="ECO:0000256" key="7">
    <source>
        <dbReference type="ARBA" id="ARBA00023125"/>
    </source>
</evidence>
<evidence type="ECO:0000256" key="8">
    <source>
        <dbReference type="ARBA" id="ARBA00023235"/>
    </source>
</evidence>
<dbReference type="InterPro" id="IPR013826">
    <property type="entry name" value="Topo_IA_cen_sub3"/>
</dbReference>
<dbReference type="Gene3D" id="1.10.460.10">
    <property type="entry name" value="Topoisomerase I, domain 2"/>
    <property type="match status" value="1"/>
</dbReference>
<evidence type="ECO:0000256" key="5">
    <source>
        <dbReference type="ARBA" id="ARBA00022842"/>
    </source>
</evidence>
<evidence type="ECO:0000256" key="1">
    <source>
        <dbReference type="ARBA" id="ARBA00000213"/>
    </source>
</evidence>
<dbReference type="EC" id="5.6.2.1" evidence="3"/>
<dbReference type="Gene3D" id="2.70.20.10">
    <property type="entry name" value="Topoisomerase I, domain 3"/>
    <property type="match status" value="1"/>
</dbReference>
<dbReference type="Pfam" id="PF01131">
    <property type="entry name" value="Topoisom_bac"/>
    <property type="match status" value="1"/>
</dbReference>
<proteinExistence type="inferred from homology"/>
<dbReference type="InterPro" id="IPR006171">
    <property type="entry name" value="TOPRIM_dom"/>
</dbReference>